<dbReference type="AlphaFoldDB" id="F4RD82"/>
<evidence type="ECO:0000313" key="3">
    <source>
        <dbReference type="Proteomes" id="UP000001072"/>
    </source>
</evidence>
<organism evidence="3">
    <name type="scientific">Melampsora larici-populina (strain 98AG31 / pathotype 3-4-7)</name>
    <name type="common">Poplar leaf rust fungus</name>
    <dbReference type="NCBI Taxonomy" id="747676"/>
    <lineage>
        <taxon>Eukaryota</taxon>
        <taxon>Fungi</taxon>
        <taxon>Dikarya</taxon>
        <taxon>Basidiomycota</taxon>
        <taxon>Pucciniomycotina</taxon>
        <taxon>Pucciniomycetes</taxon>
        <taxon>Pucciniales</taxon>
        <taxon>Melampsoraceae</taxon>
        <taxon>Melampsora</taxon>
    </lineage>
</organism>
<feature type="compositionally biased region" description="Polar residues" evidence="1">
    <location>
        <begin position="1"/>
        <end position="13"/>
    </location>
</feature>
<evidence type="ECO:0000313" key="2">
    <source>
        <dbReference type="EMBL" id="EGG09355.1"/>
    </source>
</evidence>
<proteinExistence type="predicted"/>
<feature type="region of interest" description="Disordered" evidence="1">
    <location>
        <begin position="1"/>
        <end position="22"/>
    </location>
</feature>
<sequence length="193" mass="21739">MTSSGSSNISTGLDGSGSDRSSPDVMWLGTTFGSGLSPHGFRLRQSFFDILGLPPALPTPEAVNHVDPRLRTNGTPENHGIGERSPSPAREVNISPRAQREIERQEEYNRTRKSREALRRIIKTVQDKRREEFRVLRQALYQIYHYDGPFLKKPGEKAAAGRLIRTGGLASEFVNVFDDQAKWEYLQMRVDAI</sequence>
<reference evidence="3" key="1">
    <citation type="journal article" date="2011" name="Proc. Natl. Acad. Sci. U.S.A.">
        <title>Obligate biotrophy features unraveled by the genomic analysis of rust fungi.</title>
        <authorList>
            <person name="Duplessis S."/>
            <person name="Cuomo C.A."/>
            <person name="Lin Y.-C."/>
            <person name="Aerts A."/>
            <person name="Tisserant E."/>
            <person name="Veneault-Fourrey C."/>
            <person name="Joly D.L."/>
            <person name="Hacquard S."/>
            <person name="Amselem J."/>
            <person name="Cantarel B.L."/>
            <person name="Chiu R."/>
            <person name="Coutinho P.M."/>
            <person name="Feau N."/>
            <person name="Field M."/>
            <person name="Frey P."/>
            <person name="Gelhaye E."/>
            <person name="Goldberg J."/>
            <person name="Grabherr M.G."/>
            <person name="Kodira C.D."/>
            <person name="Kohler A."/>
            <person name="Kuees U."/>
            <person name="Lindquist E.A."/>
            <person name="Lucas S.M."/>
            <person name="Mago R."/>
            <person name="Mauceli E."/>
            <person name="Morin E."/>
            <person name="Murat C."/>
            <person name="Pangilinan J.L."/>
            <person name="Park R."/>
            <person name="Pearson M."/>
            <person name="Quesneville H."/>
            <person name="Rouhier N."/>
            <person name="Sakthikumar S."/>
            <person name="Salamov A.A."/>
            <person name="Schmutz J."/>
            <person name="Selles B."/>
            <person name="Shapiro H."/>
            <person name="Tanguay P."/>
            <person name="Tuskan G.A."/>
            <person name="Henrissat B."/>
            <person name="Van de Peer Y."/>
            <person name="Rouze P."/>
            <person name="Ellis J.G."/>
            <person name="Dodds P.N."/>
            <person name="Schein J.E."/>
            <person name="Zhong S."/>
            <person name="Hamelin R.C."/>
            <person name="Grigoriev I.V."/>
            <person name="Szabo L.J."/>
            <person name="Martin F."/>
        </authorList>
    </citation>
    <scope>NUCLEOTIDE SEQUENCE [LARGE SCALE GENOMIC DNA]</scope>
    <source>
        <strain evidence="3">98AG31 / pathotype 3-4-7</strain>
    </source>
</reference>
<accession>F4RD82</accession>
<protein>
    <submittedName>
        <fullName evidence="2">Uncharacterized protein</fullName>
    </submittedName>
</protein>
<dbReference type="RefSeq" id="XP_007407082.1">
    <property type="nucleotide sequence ID" value="XM_007407020.1"/>
</dbReference>
<evidence type="ECO:0000256" key="1">
    <source>
        <dbReference type="SAM" id="MobiDB-lite"/>
    </source>
</evidence>
<feature type="region of interest" description="Disordered" evidence="1">
    <location>
        <begin position="62"/>
        <end position="108"/>
    </location>
</feature>
<dbReference type="Proteomes" id="UP000001072">
    <property type="component" value="Unassembled WGS sequence"/>
</dbReference>
<dbReference type="EMBL" id="GL883097">
    <property type="protein sequence ID" value="EGG09355.1"/>
    <property type="molecule type" value="Genomic_DNA"/>
</dbReference>
<feature type="compositionally biased region" description="Basic and acidic residues" evidence="1">
    <location>
        <begin position="98"/>
        <end position="108"/>
    </location>
</feature>
<dbReference type="OrthoDB" id="5962728at2759"/>
<dbReference type="KEGG" id="mlr:MELLADRAFT_61005"/>
<dbReference type="VEuPathDB" id="FungiDB:MELLADRAFT_61005"/>
<dbReference type="GeneID" id="18929648"/>
<gene>
    <name evidence="2" type="ORF">MELLADRAFT_61005</name>
</gene>
<keyword evidence="3" id="KW-1185">Reference proteome</keyword>
<dbReference type="InParanoid" id="F4RD82"/>
<name>F4RD82_MELLP</name>
<dbReference type="HOGENOM" id="CLU_1409061_0_0_1"/>